<evidence type="ECO:0000256" key="1">
    <source>
        <dbReference type="SAM" id="Phobius"/>
    </source>
</evidence>
<dbReference type="PANTHER" id="PTHR40042">
    <property type="entry name" value="HYPOTHETICAL MEMBRANE SPANNING PROTEIN"/>
    <property type="match status" value="1"/>
</dbReference>
<feature type="transmembrane region" description="Helical" evidence="1">
    <location>
        <begin position="99"/>
        <end position="118"/>
    </location>
</feature>
<name>A0ABT4GD10_9BACL</name>
<feature type="transmembrane region" description="Helical" evidence="1">
    <location>
        <begin position="54"/>
        <end position="78"/>
    </location>
</feature>
<dbReference type="InterPro" id="IPR009845">
    <property type="entry name" value="DUF1405"/>
</dbReference>
<evidence type="ECO:0000313" key="3">
    <source>
        <dbReference type="Proteomes" id="UP001527099"/>
    </source>
</evidence>
<feature type="transmembrane region" description="Helical" evidence="1">
    <location>
        <begin position="193"/>
        <end position="214"/>
    </location>
</feature>
<sequence>MQQGLSVSYFWSKDFLLSKKMLWAFFISNLLGTIYGYEWYWAQMVDTIANYPAWYVYFVPDSPTASLFFTLSIGFLLMDRSLEQQPSKLYRAIRGFVEAFALITSFKYGIWAVTMIWAGAWQGVPVGWDGWMLTASHLAMAVEALLFVRWYRYRLTAIILVAIWTFWNDFMDYERGVFPRLPDVLVDNYLNNIEWFTVGLSVTGILIAIVCLLTRKKRST</sequence>
<keyword evidence="1" id="KW-0472">Membrane</keyword>
<organism evidence="2 3">
    <name type="scientific">Paenibacillus alginolyticus</name>
    <dbReference type="NCBI Taxonomy" id="59839"/>
    <lineage>
        <taxon>Bacteria</taxon>
        <taxon>Bacillati</taxon>
        <taxon>Bacillota</taxon>
        <taxon>Bacilli</taxon>
        <taxon>Bacillales</taxon>
        <taxon>Paenibacillaceae</taxon>
        <taxon>Paenibacillus</taxon>
    </lineage>
</organism>
<proteinExistence type="predicted"/>
<keyword evidence="1" id="KW-0812">Transmembrane</keyword>
<feature type="transmembrane region" description="Helical" evidence="1">
    <location>
        <begin position="21"/>
        <end position="42"/>
    </location>
</feature>
<protein>
    <submittedName>
        <fullName evidence="2">DUF1405 domain-containing protein</fullName>
    </submittedName>
</protein>
<keyword evidence="3" id="KW-1185">Reference proteome</keyword>
<keyword evidence="1" id="KW-1133">Transmembrane helix</keyword>
<dbReference type="PANTHER" id="PTHR40042:SF1">
    <property type="entry name" value="DUF1405 DOMAIN-CONTAINING PROTEIN"/>
    <property type="match status" value="1"/>
</dbReference>
<accession>A0ABT4GD10</accession>
<dbReference type="Proteomes" id="UP001527099">
    <property type="component" value="Unassembled WGS sequence"/>
</dbReference>
<feature type="transmembrane region" description="Helical" evidence="1">
    <location>
        <begin position="155"/>
        <end position="173"/>
    </location>
</feature>
<dbReference type="Pfam" id="PF07187">
    <property type="entry name" value="DUF1405"/>
    <property type="match status" value="1"/>
</dbReference>
<reference evidence="2 3" key="1">
    <citation type="submission" date="2022-05" db="EMBL/GenBank/DDBJ databases">
        <title>Genome Sequencing of Bee-Associated Microbes.</title>
        <authorList>
            <person name="Dunlap C."/>
        </authorList>
    </citation>
    <scope>NUCLEOTIDE SEQUENCE [LARGE SCALE GENOMIC DNA]</scope>
    <source>
        <strain evidence="2 3">NRRL B-14421</strain>
    </source>
</reference>
<feature type="transmembrane region" description="Helical" evidence="1">
    <location>
        <begin position="130"/>
        <end position="148"/>
    </location>
</feature>
<dbReference type="RefSeq" id="WP_244279970.1">
    <property type="nucleotide sequence ID" value="NZ_JAMDMW010000021.1"/>
</dbReference>
<gene>
    <name evidence="2" type="ORF">M5X19_13965</name>
</gene>
<evidence type="ECO:0000313" key="2">
    <source>
        <dbReference type="EMBL" id="MCY9693999.1"/>
    </source>
</evidence>
<comment type="caution">
    <text evidence="2">The sequence shown here is derived from an EMBL/GenBank/DDBJ whole genome shotgun (WGS) entry which is preliminary data.</text>
</comment>
<dbReference type="EMBL" id="JAMDMX010000044">
    <property type="protein sequence ID" value="MCY9693999.1"/>
    <property type="molecule type" value="Genomic_DNA"/>
</dbReference>